<feature type="region of interest" description="Disordered" evidence="1">
    <location>
        <begin position="1"/>
        <end position="69"/>
    </location>
</feature>
<dbReference type="Proteomes" id="UP001567538">
    <property type="component" value="Unassembled WGS sequence"/>
</dbReference>
<keyword evidence="3" id="KW-1185">Reference proteome</keyword>
<protein>
    <submittedName>
        <fullName evidence="2">Uncharacterized protein</fullName>
    </submittedName>
</protein>
<proteinExistence type="predicted"/>
<accession>A0ABD1HQX8</accession>
<dbReference type="EMBL" id="JBEAFC010000004">
    <property type="protein sequence ID" value="KAL1558587.1"/>
    <property type="molecule type" value="Genomic_DNA"/>
</dbReference>
<organism evidence="2 3">
    <name type="scientific">Salvia divinorum</name>
    <name type="common">Maria pastora</name>
    <name type="synonym">Diviner's sage</name>
    <dbReference type="NCBI Taxonomy" id="28513"/>
    <lineage>
        <taxon>Eukaryota</taxon>
        <taxon>Viridiplantae</taxon>
        <taxon>Streptophyta</taxon>
        <taxon>Embryophyta</taxon>
        <taxon>Tracheophyta</taxon>
        <taxon>Spermatophyta</taxon>
        <taxon>Magnoliopsida</taxon>
        <taxon>eudicotyledons</taxon>
        <taxon>Gunneridae</taxon>
        <taxon>Pentapetalae</taxon>
        <taxon>asterids</taxon>
        <taxon>lamiids</taxon>
        <taxon>Lamiales</taxon>
        <taxon>Lamiaceae</taxon>
        <taxon>Nepetoideae</taxon>
        <taxon>Mentheae</taxon>
        <taxon>Salviinae</taxon>
        <taxon>Salvia</taxon>
        <taxon>Salvia subgen. Calosphace</taxon>
    </lineage>
</organism>
<feature type="compositionally biased region" description="Polar residues" evidence="1">
    <location>
        <begin position="14"/>
        <end position="69"/>
    </location>
</feature>
<name>A0ABD1HQX8_SALDI</name>
<evidence type="ECO:0000313" key="2">
    <source>
        <dbReference type="EMBL" id="KAL1558587.1"/>
    </source>
</evidence>
<reference evidence="2 3" key="1">
    <citation type="submission" date="2024-06" db="EMBL/GenBank/DDBJ databases">
        <title>A chromosome level genome sequence of Diviner's sage (Salvia divinorum).</title>
        <authorList>
            <person name="Ford S.A."/>
            <person name="Ro D.-K."/>
            <person name="Ness R.W."/>
            <person name="Phillips M.A."/>
        </authorList>
    </citation>
    <scope>NUCLEOTIDE SEQUENCE [LARGE SCALE GENOMIC DNA]</scope>
    <source>
        <strain evidence="2">SAF-2024a</strain>
        <tissue evidence="2">Leaf</tissue>
    </source>
</reference>
<comment type="caution">
    <text evidence="2">The sequence shown here is derived from an EMBL/GenBank/DDBJ whole genome shotgun (WGS) entry which is preliminary data.</text>
</comment>
<gene>
    <name evidence="2" type="ORF">AAHA92_09035</name>
</gene>
<evidence type="ECO:0000313" key="3">
    <source>
        <dbReference type="Proteomes" id="UP001567538"/>
    </source>
</evidence>
<dbReference type="AlphaFoldDB" id="A0ABD1HQX8"/>
<sequence>MVQSRPHPGAPFSSVGSHSEYSYDGSNTTTWYPDSGATNHVSSDLNNLNISSEYTGGSSVQGNRAPGNT</sequence>
<evidence type="ECO:0000256" key="1">
    <source>
        <dbReference type="SAM" id="MobiDB-lite"/>
    </source>
</evidence>